<dbReference type="Pfam" id="PF01189">
    <property type="entry name" value="Methyltr_RsmB-F"/>
    <property type="match status" value="1"/>
</dbReference>
<organism evidence="6">
    <name type="scientific">marine sediment metagenome</name>
    <dbReference type="NCBI Taxonomy" id="412755"/>
    <lineage>
        <taxon>unclassified sequences</taxon>
        <taxon>metagenomes</taxon>
        <taxon>ecological metagenomes</taxon>
    </lineage>
</organism>
<dbReference type="GO" id="GO:0008173">
    <property type="term" value="F:RNA methyltransferase activity"/>
    <property type="evidence" value="ECO:0007669"/>
    <property type="project" value="InterPro"/>
</dbReference>
<name>X0YCY6_9ZZZZ</name>
<protein>
    <recommendedName>
        <fullName evidence="5">SAM-dependent MTase RsmB/NOP-type domain-containing protein</fullName>
    </recommendedName>
</protein>
<dbReference type="InterPro" id="IPR049560">
    <property type="entry name" value="MeTrfase_RsmB-F_NOP2_cat"/>
</dbReference>
<evidence type="ECO:0000259" key="5">
    <source>
        <dbReference type="PROSITE" id="PS51686"/>
    </source>
</evidence>
<evidence type="ECO:0000313" key="6">
    <source>
        <dbReference type="EMBL" id="GAG45142.1"/>
    </source>
</evidence>
<keyword evidence="4" id="KW-0694">RNA-binding</keyword>
<evidence type="ECO:0000256" key="2">
    <source>
        <dbReference type="ARBA" id="ARBA00022679"/>
    </source>
</evidence>
<keyword evidence="3" id="KW-0949">S-adenosyl-L-methionine</keyword>
<evidence type="ECO:0000256" key="3">
    <source>
        <dbReference type="ARBA" id="ARBA00022691"/>
    </source>
</evidence>
<dbReference type="InterPro" id="IPR023267">
    <property type="entry name" value="RCMT"/>
</dbReference>
<keyword evidence="1" id="KW-0489">Methyltransferase</keyword>
<dbReference type="EMBL" id="BARS01051412">
    <property type="protein sequence ID" value="GAG45142.1"/>
    <property type="molecule type" value="Genomic_DNA"/>
</dbReference>
<dbReference type="InterPro" id="IPR029063">
    <property type="entry name" value="SAM-dependent_MTases_sf"/>
</dbReference>
<feature type="domain" description="SAM-dependent MTase RsmB/NOP-type" evidence="5">
    <location>
        <begin position="1"/>
        <end position="195"/>
    </location>
</feature>
<sequence>GWTILDLCAAPGTKTTQLAEATADSAKIIATDIDSRRLEMVKENTARLGINSVDVVQYEELPGIFECRMPNADFQIENRKPKIENLFDCVLLDVPCSNTGVLARRMEVRYRISPETIGQLTGLQGELLRTASGLVKPGGKICYSTCSIQRAENSELVEEFLKKNQNFTLVFEQLTLPSAEKFDHDGGYVAILMRT</sequence>
<reference evidence="6" key="1">
    <citation type="journal article" date="2014" name="Front. Microbiol.">
        <title>High frequency of phylogenetically diverse reductive dehalogenase-homologous genes in deep subseafloor sedimentary metagenomes.</title>
        <authorList>
            <person name="Kawai M."/>
            <person name="Futagami T."/>
            <person name="Toyoda A."/>
            <person name="Takaki Y."/>
            <person name="Nishi S."/>
            <person name="Hori S."/>
            <person name="Arai W."/>
            <person name="Tsubouchi T."/>
            <person name="Morono Y."/>
            <person name="Uchiyama I."/>
            <person name="Ito T."/>
            <person name="Fujiyama A."/>
            <person name="Inagaki F."/>
            <person name="Takami H."/>
        </authorList>
    </citation>
    <scope>NUCLEOTIDE SEQUENCE</scope>
    <source>
        <strain evidence="6">Expedition CK06-06</strain>
    </source>
</reference>
<dbReference type="GO" id="GO:0001510">
    <property type="term" value="P:RNA methylation"/>
    <property type="evidence" value="ECO:0007669"/>
    <property type="project" value="InterPro"/>
</dbReference>
<dbReference type="GO" id="GO:0003723">
    <property type="term" value="F:RNA binding"/>
    <property type="evidence" value="ECO:0007669"/>
    <property type="project" value="UniProtKB-KW"/>
</dbReference>
<dbReference type="PANTHER" id="PTHR22807">
    <property type="entry name" value="NOP2 YEAST -RELATED NOL1/NOP2/FMU SUN DOMAIN-CONTAINING"/>
    <property type="match status" value="1"/>
</dbReference>
<evidence type="ECO:0000256" key="1">
    <source>
        <dbReference type="ARBA" id="ARBA00022603"/>
    </source>
</evidence>
<dbReference type="PRINTS" id="PR02008">
    <property type="entry name" value="RCMTFAMILY"/>
</dbReference>
<gene>
    <name evidence="6" type="ORF">S01H1_76590</name>
</gene>
<dbReference type="Gene3D" id="3.40.50.150">
    <property type="entry name" value="Vaccinia Virus protein VP39"/>
    <property type="match status" value="1"/>
</dbReference>
<dbReference type="PROSITE" id="PS51686">
    <property type="entry name" value="SAM_MT_RSMB_NOP"/>
    <property type="match status" value="1"/>
</dbReference>
<dbReference type="AlphaFoldDB" id="X0YCY6"/>
<comment type="caution">
    <text evidence="6">The sequence shown here is derived from an EMBL/GenBank/DDBJ whole genome shotgun (WGS) entry which is preliminary data.</text>
</comment>
<dbReference type="SUPFAM" id="SSF53335">
    <property type="entry name" value="S-adenosyl-L-methionine-dependent methyltransferases"/>
    <property type="match status" value="1"/>
</dbReference>
<proteinExistence type="predicted"/>
<feature type="non-terminal residue" evidence="6">
    <location>
        <position position="1"/>
    </location>
</feature>
<accession>X0YCY6</accession>
<evidence type="ECO:0000256" key="4">
    <source>
        <dbReference type="ARBA" id="ARBA00022884"/>
    </source>
</evidence>
<dbReference type="PANTHER" id="PTHR22807:SF53">
    <property type="entry name" value="RIBOSOMAL RNA SMALL SUBUNIT METHYLTRANSFERASE B-RELATED"/>
    <property type="match status" value="1"/>
</dbReference>
<dbReference type="CDD" id="cd02440">
    <property type="entry name" value="AdoMet_MTases"/>
    <property type="match status" value="1"/>
</dbReference>
<keyword evidence="2" id="KW-0808">Transferase</keyword>
<dbReference type="InterPro" id="IPR001678">
    <property type="entry name" value="MeTrfase_RsmB-F_NOP2_dom"/>
</dbReference>